<organism evidence="2 3">
    <name type="scientific">Brumimicrobium aurantiacum</name>
    <dbReference type="NCBI Taxonomy" id="1737063"/>
    <lineage>
        <taxon>Bacteria</taxon>
        <taxon>Pseudomonadati</taxon>
        <taxon>Bacteroidota</taxon>
        <taxon>Flavobacteriia</taxon>
        <taxon>Flavobacteriales</taxon>
        <taxon>Crocinitomicaceae</taxon>
        <taxon>Brumimicrobium</taxon>
    </lineage>
</organism>
<evidence type="ECO:0000313" key="2">
    <source>
        <dbReference type="EMBL" id="RFC54425.1"/>
    </source>
</evidence>
<keyword evidence="1" id="KW-0812">Transmembrane</keyword>
<accession>A0A3E1EXY7</accession>
<reference evidence="2 3" key="1">
    <citation type="submission" date="2018-08" db="EMBL/GenBank/DDBJ databases">
        <title>The draft genome squence of Brumimicrobium sp. N62.</title>
        <authorList>
            <person name="Du Z.-J."/>
            <person name="Luo H.-R."/>
        </authorList>
    </citation>
    <scope>NUCLEOTIDE SEQUENCE [LARGE SCALE GENOMIC DNA]</scope>
    <source>
        <strain evidence="2 3">N62</strain>
    </source>
</reference>
<feature type="transmembrane region" description="Helical" evidence="1">
    <location>
        <begin position="37"/>
        <end position="57"/>
    </location>
</feature>
<protein>
    <submittedName>
        <fullName evidence="2">Uncharacterized protein</fullName>
    </submittedName>
</protein>
<keyword evidence="1" id="KW-1133">Transmembrane helix</keyword>
<feature type="transmembrane region" description="Helical" evidence="1">
    <location>
        <begin position="7"/>
        <end position="25"/>
    </location>
</feature>
<dbReference type="EMBL" id="QURB01000004">
    <property type="protein sequence ID" value="RFC54425.1"/>
    <property type="molecule type" value="Genomic_DNA"/>
</dbReference>
<evidence type="ECO:0000256" key="1">
    <source>
        <dbReference type="SAM" id="Phobius"/>
    </source>
</evidence>
<dbReference type="AlphaFoldDB" id="A0A3E1EXY7"/>
<keyword evidence="1" id="KW-0472">Membrane</keyword>
<name>A0A3E1EXY7_9FLAO</name>
<comment type="caution">
    <text evidence="2">The sequence shown here is derived from an EMBL/GenBank/DDBJ whole genome shotgun (WGS) entry which is preliminary data.</text>
</comment>
<gene>
    <name evidence="2" type="ORF">DXU93_08350</name>
</gene>
<dbReference type="Proteomes" id="UP000257127">
    <property type="component" value="Unassembled WGS sequence"/>
</dbReference>
<evidence type="ECO:0000313" key="3">
    <source>
        <dbReference type="Proteomes" id="UP000257127"/>
    </source>
</evidence>
<sequence>MKPITNLYIKTFLFTGIPFGLATIIADNMSGEEISIWKFLVMTFSFGALMSITMVAMHKQRLKSRGLTNNTEIYQDKTIKSTISLVEFKEKLMSVPYFKKMKLLEMEDGFIIKTKMTWESWGEVIHIKLISKNEVMNEYQISSRPKVKITQIDYGKNLENINIIENAIA</sequence>
<keyword evidence="3" id="KW-1185">Reference proteome</keyword>
<dbReference type="OrthoDB" id="1123313at2"/>
<proteinExistence type="predicted"/>
<dbReference type="RefSeq" id="WP_116880827.1">
    <property type="nucleotide sequence ID" value="NZ_QURB01000004.1"/>
</dbReference>